<dbReference type="InterPro" id="IPR034660">
    <property type="entry name" value="DinB/YfiT-like"/>
</dbReference>
<name>A0A382QQ71_9ZZZZ</name>
<gene>
    <name evidence="2" type="ORF">METZ01_LOCUS339932</name>
</gene>
<evidence type="ECO:0000313" key="2">
    <source>
        <dbReference type="EMBL" id="SVC87078.1"/>
    </source>
</evidence>
<accession>A0A382QQ71</accession>
<dbReference type="SUPFAM" id="SSF109854">
    <property type="entry name" value="DinB/YfiT-like putative metalloenzymes"/>
    <property type="match status" value="1"/>
</dbReference>
<dbReference type="InterPro" id="IPR024775">
    <property type="entry name" value="DinB-like"/>
</dbReference>
<dbReference type="AlphaFoldDB" id="A0A382QQ71"/>
<dbReference type="EMBL" id="UINC01115794">
    <property type="protein sequence ID" value="SVC87078.1"/>
    <property type="molecule type" value="Genomic_DNA"/>
</dbReference>
<organism evidence="2">
    <name type="scientific">marine metagenome</name>
    <dbReference type="NCBI Taxonomy" id="408172"/>
    <lineage>
        <taxon>unclassified sequences</taxon>
        <taxon>metagenomes</taxon>
        <taxon>ecological metagenomes</taxon>
    </lineage>
</organism>
<protein>
    <recommendedName>
        <fullName evidence="1">DinB-like domain-containing protein</fullName>
    </recommendedName>
</protein>
<sequence>MKPSRFFMISLIVGASVTAPSSAVSQDLPQKGYRAEFFQVLASAEGDFVALAEAMPEQLYTWRPGEGVRSYGEVCLHIAMTNFSGPRMIGATLPSGLEPGGYEQSITKKAEIVAELKRSFDHLRSAVLSISDSEADTEIAGWYGPTTYRGALHIMNEHLGEHLGQSIAYARVNSIVPPWNR</sequence>
<proteinExistence type="predicted"/>
<reference evidence="2" key="1">
    <citation type="submission" date="2018-05" db="EMBL/GenBank/DDBJ databases">
        <authorList>
            <person name="Lanie J.A."/>
            <person name="Ng W.-L."/>
            <person name="Kazmierczak K.M."/>
            <person name="Andrzejewski T.M."/>
            <person name="Davidsen T.M."/>
            <person name="Wayne K.J."/>
            <person name="Tettelin H."/>
            <person name="Glass J.I."/>
            <person name="Rusch D."/>
            <person name="Podicherti R."/>
            <person name="Tsui H.-C.T."/>
            <person name="Winkler M.E."/>
        </authorList>
    </citation>
    <scope>NUCLEOTIDE SEQUENCE</scope>
</reference>
<dbReference type="Pfam" id="PF12867">
    <property type="entry name" value="DinB_2"/>
    <property type="match status" value="1"/>
</dbReference>
<feature type="domain" description="DinB-like" evidence="1">
    <location>
        <begin position="44"/>
        <end position="165"/>
    </location>
</feature>
<dbReference type="Gene3D" id="1.20.120.450">
    <property type="entry name" value="dinb family like domain"/>
    <property type="match status" value="1"/>
</dbReference>
<evidence type="ECO:0000259" key="1">
    <source>
        <dbReference type="Pfam" id="PF12867"/>
    </source>
</evidence>